<evidence type="ECO:0000259" key="7">
    <source>
        <dbReference type="PROSITE" id="PS51005"/>
    </source>
</evidence>
<organism evidence="8 9">
    <name type="scientific">Dillenia turbinata</name>
    <dbReference type="NCBI Taxonomy" id="194707"/>
    <lineage>
        <taxon>Eukaryota</taxon>
        <taxon>Viridiplantae</taxon>
        <taxon>Streptophyta</taxon>
        <taxon>Embryophyta</taxon>
        <taxon>Tracheophyta</taxon>
        <taxon>Spermatophyta</taxon>
        <taxon>Magnoliopsida</taxon>
        <taxon>eudicotyledons</taxon>
        <taxon>Gunneridae</taxon>
        <taxon>Pentapetalae</taxon>
        <taxon>Dilleniales</taxon>
        <taxon>Dilleniaceae</taxon>
        <taxon>Dillenia</taxon>
    </lineage>
</organism>
<name>A0AAN8WF88_9MAGN</name>
<dbReference type="PANTHER" id="PTHR31989">
    <property type="entry name" value="NAC DOMAIN-CONTAINING PROTEIN 82-RELATED"/>
    <property type="match status" value="1"/>
</dbReference>
<gene>
    <name evidence="8" type="ORF">RJ641_000760</name>
</gene>
<evidence type="ECO:0000256" key="3">
    <source>
        <dbReference type="ARBA" id="ARBA00023125"/>
    </source>
</evidence>
<protein>
    <submittedName>
        <fullName evidence="8">NAC domain</fullName>
    </submittedName>
</protein>
<comment type="subcellular location">
    <subcellularLocation>
        <location evidence="1">Nucleus</location>
    </subcellularLocation>
</comment>
<dbReference type="InterPro" id="IPR036093">
    <property type="entry name" value="NAC_dom_sf"/>
</dbReference>
<dbReference type="AlphaFoldDB" id="A0AAN8WF88"/>
<dbReference type="GO" id="GO:0003677">
    <property type="term" value="F:DNA binding"/>
    <property type="evidence" value="ECO:0007669"/>
    <property type="project" value="UniProtKB-KW"/>
</dbReference>
<keyword evidence="5" id="KW-0539">Nucleus</keyword>
<dbReference type="SUPFAM" id="SSF101941">
    <property type="entry name" value="NAC domain"/>
    <property type="match status" value="1"/>
</dbReference>
<dbReference type="PROSITE" id="PS51005">
    <property type="entry name" value="NAC"/>
    <property type="match status" value="1"/>
</dbReference>
<evidence type="ECO:0000256" key="6">
    <source>
        <dbReference type="SAM" id="MobiDB-lite"/>
    </source>
</evidence>
<feature type="domain" description="NAC" evidence="7">
    <location>
        <begin position="30"/>
        <end position="184"/>
    </location>
</feature>
<keyword evidence="2" id="KW-0805">Transcription regulation</keyword>
<accession>A0AAN8WF88</accession>
<proteinExistence type="predicted"/>
<dbReference type="GO" id="GO:0005634">
    <property type="term" value="C:nucleus"/>
    <property type="evidence" value="ECO:0007669"/>
    <property type="project" value="UniProtKB-SubCell"/>
</dbReference>
<feature type="compositionally biased region" description="Polar residues" evidence="6">
    <location>
        <begin position="135"/>
        <end position="145"/>
    </location>
</feature>
<reference evidence="8 9" key="1">
    <citation type="submission" date="2023-12" db="EMBL/GenBank/DDBJ databases">
        <title>A high-quality genome assembly for Dillenia turbinata (Dilleniales).</title>
        <authorList>
            <person name="Chanderbali A."/>
        </authorList>
    </citation>
    <scope>NUCLEOTIDE SEQUENCE [LARGE SCALE GENOMIC DNA]</scope>
    <source>
        <strain evidence="8">LSX21</strain>
        <tissue evidence="8">Leaf</tissue>
    </source>
</reference>
<comment type="caution">
    <text evidence="8">The sequence shown here is derived from an EMBL/GenBank/DDBJ whole genome shotgun (WGS) entry which is preliminary data.</text>
</comment>
<keyword evidence="4" id="KW-0804">Transcription</keyword>
<dbReference type="Pfam" id="PF02365">
    <property type="entry name" value="NAM"/>
    <property type="match status" value="1"/>
</dbReference>
<evidence type="ECO:0000256" key="4">
    <source>
        <dbReference type="ARBA" id="ARBA00023163"/>
    </source>
</evidence>
<dbReference type="InterPro" id="IPR003441">
    <property type="entry name" value="NAC-dom"/>
</dbReference>
<feature type="region of interest" description="Disordered" evidence="6">
    <location>
        <begin position="127"/>
        <end position="147"/>
    </location>
</feature>
<evidence type="ECO:0000256" key="1">
    <source>
        <dbReference type="ARBA" id="ARBA00004123"/>
    </source>
</evidence>
<evidence type="ECO:0000256" key="2">
    <source>
        <dbReference type="ARBA" id="ARBA00023015"/>
    </source>
</evidence>
<dbReference type="EMBL" id="JBAMMX010000001">
    <property type="protein sequence ID" value="KAK6947287.1"/>
    <property type="molecule type" value="Genomic_DNA"/>
</dbReference>
<sequence>MVSAFSSFDFPEPVRVLFENPESMKITNPWPLGFRFHPTDVELILYYLKRKICGRQLKLHIIAEIDVYKWNPEELPDHEYICCLYGLYESRRLHLNSGVCFGFCDVGSFFDALFNIVVSQMGIGDEAPPLDGQPEMQSLDENFNTTHDDANSAPPSFDLQFGGNEWITVHTSLDKVVTHEVPLD</sequence>
<evidence type="ECO:0000313" key="9">
    <source>
        <dbReference type="Proteomes" id="UP001370490"/>
    </source>
</evidence>
<dbReference type="Proteomes" id="UP001370490">
    <property type="component" value="Unassembled WGS sequence"/>
</dbReference>
<dbReference type="GO" id="GO:0006355">
    <property type="term" value="P:regulation of DNA-templated transcription"/>
    <property type="evidence" value="ECO:0007669"/>
    <property type="project" value="InterPro"/>
</dbReference>
<keyword evidence="3" id="KW-0238">DNA-binding</keyword>
<evidence type="ECO:0000256" key="5">
    <source>
        <dbReference type="ARBA" id="ARBA00023242"/>
    </source>
</evidence>
<evidence type="ECO:0000313" key="8">
    <source>
        <dbReference type="EMBL" id="KAK6947287.1"/>
    </source>
</evidence>
<keyword evidence="9" id="KW-1185">Reference proteome</keyword>
<dbReference type="Gene3D" id="2.170.150.80">
    <property type="entry name" value="NAC domain"/>
    <property type="match status" value="1"/>
</dbReference>